<protein>
    <submittedName>
        <fullName evidence="2">Flagellar biosynthesis protein FlhB</fullName>
    </submittedName>
</protein>
<dbReference type="Pfam" id="PF01312">
    <property type="entry name" value="Bac_export_2"/>
    <property type="match status" value="1"/>
</dbReference>
<gene>
    <name evidence="2" type="ORF">GPICK_14480</name>
</gene>
<keyword evidence="3" id="KW-1185">Reference proteome</keyword>
<proteinExistence type="inferred from homology"/>
<dbReference type="Proteomes" id="UP000057609">
    <property type="component" value="Chromosome"/>
</dbReference>
<evidence type="ECO:0000313" key="3">
    <source>
        <dbReference type="Proteomes" id="UP000057609"/>
    </source>
</evidence>
<dbReference type="AlphaFoldDB" id="A0A0B5BGX6"/>
<dbReference type="GO" id="GO:0005886">
    <property type="term" value="C:plasma membrane"/>
    <property type="evidence" value="ECO:0007669"/>
    <property type="project" value="TreeGrafter"/>
</dbReference>
<dbReference type="InterPro" id="IPR029025">
    <property type="entry name" value="T3SS_substrate_exporter_C"/>
</dbReference>
<dbReference type="SUPFAM" id="SSF160544">
    <property type="entry name" value="EscU C-terminal domain-like"/>
    <property type="match status" value="1"/>
</dbReference>
<dbReference type="RefSeq" id="WP_039744361.1">
    <property type="nucleotide sequence ID" value="NZ_CP009788.1"/>
</dbReference>
<dbReference type="HOGENOM" id="CLU_041013_4_2_7"/>
<keyword evidence="2" id="KW-0966">Cell projection</keyword>
<comment type="similarity">
    <text evidence="1">Belongs to the type III secretion exporter family.</text>
</comment>
<organism evidence="2 3">
    <name type="scientific">Geobacter pickeringii</name>
    <dbReference type="NCBI Taxonomy" id="345632"/>
    <lineage>
        <taxon>Bacteria</taxon>
        <taxon>Pseudomonadati</taxon>
        <taxon>Thermodesulfobacteriota</taxon>
        <taxon>Desulfuromonadia</taxon>
        <taxon>Geobacterales</taxon>
        <taxon>Geobacteraceae</taxon>
        <taxon>Geobacter</taxon>
    </lineage>
</organism>
<dbReference type="InterPro" id="IPR006135">
    <property type="entry name" value="T3SS_substrate_exporter"/>
</dbReference>
<dbReference type="Gene3D" id="3.40.1690.10">
    <property type="entry name" value="secretion proteins EscU"/>
    <property type="match status" value="1"/>
</dbReference>
<dbReference type="EMBL" id="CP009788">
    <property type="protein sequence ID" value="AJE04399.1"/>
    <property type="molecule type" value="Genomic_DNA"/>
</dbReference>
<keyword evidence="2" id="KW-0969">Cilium</keyword>
<dbReference type="OrthoDB" id="9807950at2"/>
<evidence type="ECO:0000313" key="2">
    <source>
        <dbReference type="EMBL" id="AJE04399.1"/>
    </source>
</evidence>
<dbReference type="PANTHER" id="PTHR30531:SF12">
    <property type="entry name" value="FLAGELLAR BIOSYNTHETIC PROTEIN FLHB"/>
    <property type="match status" value="1"/>
</dbReference>
<dbReference type="KEGG" id="gpi:GPICK_14480"/>
<dbReference type="GO" id="GO:0009306">
    <property type="term" value="P:protein secretion"/>
    <property type="evidence" value="ECO:0007669"/>
    <property type="project" value="InterPro"/>
</dbReference>
<dbReference type="STRING" id="345632.GPICK_14480"/>
<accession>A0A0B5BGX6</accession>
<name>A0A0B5BGX6_9BACT</name>
<dbReference type="PANTHER" id="PTHR30531">
    <property type="entry name" value="FLAGELLAR BIOSYNTHETIC PROTEIN FLHB"/>
    <property type="match status" value="1"/>
</dbReference>
<sequence length="91" mass="10149">MAEYERDRKAVALTYKEGQYAPQVVAKGYGVAAEAIIACAREAGVYVHQSPELVSQLMQVDLDGEIPPALYRAVAELLAWLHWLEQMEEAK</sequence>
<evidence type="ECO:0000256" key="1">
    <source>
        <dbReference type="ARBA" id="ARBA00010690"/>
    </source>
</evidence>
<reference evidence="2 3" key="1">
    <citation type="journal article" date="2015" name="Genome Announc.">
        <title>Complete Genome of Geobacter pickeringii G13T, a Metal-Reducing Isolate from Sedimentary Kaolin Deposits.</title>
        <authorList>
            <person name="Badalamenti J.P."/>
            <person name="Bond D.R."/>
        </authorList>
    </citation>
    <scope>NUCLEOTIDE SEQUENCE [LARGE SCALE GENOMIC DNA]</scope>
    <source>
        <strain evidence="2 3">G13</strain>
    </source>
</reference>
<keyword evidence="2" id="KW-0282">Flagellum</keyword>